<dbReference type="Proteomes" id="UP000238701">
    <property type="component" value="Unassembled WGS sequence"/>
</dbReference>
<keyword evidence="1" id="KW-0812">Transmembrane</keyword>
<keyword evidence="1" id="KW-1133">Transmembrane helix</keyword>
<feature type="transmembrane region" description="Helical" evidence="1">
    <location>
        <begin position="91"/>
        <end position="110"/>
    </location>
</feature>
<evidence type="ECO:0000313" key="2">
    <source>
        <dbReference type="EMBL" id="SPF37364.1"/>
    </source>
</evidence>
<protein>
    <submittedName>
        <fullName evidence="2">Uncharacterized protein</fullName>
    </submittedName>
</protein>
<dbReference type="InterPro" id="IPR046572">
    <property type="entry name" value="DUF6632"/>
</dbReference>
<accession>A0A2U3KCG1</accession>
<keyword evidence="1" id="KW-0472">Membrane</keyword>
<proteinExistence type="predicted"/>
<feature type="transmembrane region" description="Helical" evidence="1">
    <location>
        <begin position="62"/>
        <end position="79"/>
    </location>
</feature>
<dbReference type="EMBL" id="OMOD01000088">
    <property type="protein sequence ID" value="SPF37364.1"/>
    <property type="molecule type" value="Genomic_DNA"/>
</dbReference>
<feature type="transmembrane region" description="Helical" evidence="1">
    <location>
        <begin position="34"/>
        <end position="53"/>
    </location>
</feature>
<sequence length="122" mass="13157">MRRERGLKVVLVVVGLLFCGLVYPLVLFVQQEPALAMMMSLYVTLGIFLLLAARNPSANRSLIAFTAWSSFAHAAVMSLQAFRNFIARGELIGSAVLVIIGVVLIVLAPAKQRVERVSASGA</sequence>
<evidence type="ECO:0000313" key="3">
    <source>
        <dbReference type="Proteomes" id="UP000238701"/>
    </source>
</evidence>
<name>A0A2U3KCG1_9BACT</name>
<dbReference type="AlphaFoldDB" id="A0A2U3KCG1"/>
<gene>
    <name evidence="2" type="ORF">SBA1_1780007</name>
</gene>
<dbReference type="Pfam" id="PF20337">
    <property type="entry name" value="DUF6632"/>
    <property type="match status" value="1"/>
</dbReference>
<feature type="transmembrane region" description="Helical" evidence="1">
    <location>
        <begin position="7"/>
        <end position="28"/>
    </location>
</feature>
<evidence type="ECO:0000256" key="1">
    <source>
        <dbReference type="SAM" id="Phobius"/>
    </source>
</evidence>
<organism evidence="2 3">
    <name type="scientific">Candidatus Sulfotelmatobacter kueseliae</name>
    <dbReference type="NCBI Taxonomy" id="2042962"/>
    <lineage>
        <taxon>Bacteria</taxon>
        <taxon>Pseudomonadati</taxon>
        <taxon>Acidobacteriota</taxon>
        <taxon>Terriglobia</taxon>
        <taxon>Terriglobales</taxon>
        <taxon>Candidatus Korobacteraceae</taxon>
        <taxon>Candidatus Sulfotelmatobacter</taxon>
    </lineage>
</organism>
<reference evidence="3" key="1">
    <citation type="submission" date="2018-02" db="EMBL/GenBank/DDBJ databases">
        <authorList>
            <person name="Hausmann B."/>
        </authorList>
    </citation>
    <scope>NUCLEOTIDE SEQUENCE [LARGE SCALE GENOMIC DNA]</scope>
    <source>
        <strain evidence="3">Peat soil MAG SbA1</strain>
    </source>
</reference>